<dbReference type="Proteomes" id="UP000014174">
    <property type="component" value="Unassembled WGS sequence"/>
</dbReference>
<feature type="transmembrane region" description="Helical" evidence="3">
    <location>
        <begin position="102"/>
        <end position="120"/>
    </location>
</feature>
<dbReference type="InterPro" id="IPR000462">
    <property type="entry name" value="CDP-OH_P_trans"/>
</dbReference>
<organism evidence="5 6">
    <name type="scientific">Arcticibacter svalbardensis MN12-7</name>
    <dbReference type="NCBI Taxonomy" id="1150600"/>
    <lineage>
        <taxon>Bacteria</taxon>
        <taxon>Pseudomonadati</taxon>
        <taxon>Bacteroidota</taxon>
        <taxon>Sphingobacteriia</taxon>
        <taxon>Sphingobacteriales</taxon>
        <taxon>Sphingobacteriaceae</taxon>
        <taxon>Arcticibacter</taxon>
    </lineage>
</organism>
<dbReference type="Gene3D" id="1.20.120.1760">
    <property type="match status" value="1"/>
</dbReference>
<dbReference type="GO" id="GO:0016020">
    <property type="term" value="C:membrane"/>
    <property type="evidence" value="ECO:0007669"/>
    <property type="project" value="InterPro"/>
</dbReference>
<keyword evidence="3" id="KW-0472">Membrane</keyword>
<dbReference type="Pfam" id="PF01066">
    <property type="entry name" value="CDP-OH_P_transf"/>
    <property type="match status" value="1"/>
</dbReference>
<dbReference type="Pfam" id="PF16117">
    <property type="entry name" value="DUF4833"/>
    <property type="match status" value="1"/>
</dbReference>
<sequence>MSFESIRTSLQLSIYKVINPFVRMLIKMGLTPNAITTIGLILNLGVAAIFIMGAEKGNRGDLQFVGWAGALVLFAGIFDMLDGQVARLGNMKSTFGAMYDSVLDRYSELFLFLGICYYLISHHYFLSSLFAFIAMIGSMMVSYTRARAEGLGIECKGGFMQRPERVVLIGITALACGISSKYIGSDYKLFVPGISVHVFETMSIFTIPITIMAIMTNITAIKRLLGSKKALDEKDAQAASLKQQSGTAAIVILLLTLSAFTPLTLKAGIDPPADFPVPKNITNQLFYLQRDPNSNTIICQLKLDEDGRPNKKNPVNVYWIRYTEKGQYAQLSYIQRKLAYGISSRQVTTEEFELNFVSYPKYLMTLKKGKDNKYHVYSKVANKNAILNSIYVHIVGGTFWVPNVVYVEFKAIDPATGEKLTERIKV</sequence>
<comment type="caution">
    <text evidence="5">The sequence shown here is derived from an EMBL/GenBank/DDBJ whole genome shotgun (WGS) entry which is preliminary data.</text>
</comment>
<evidence type="ECO:0000256" key="3">
    <source>
        <dbReference type="SAM" id="Phobius"/>
    </source>
</evidence>
<dbReference type="OrthoDB" id="9785831at2"/>
<dbReference type="PATRIC" id="fig|1150600.3.peg.3916"/>
<feature type="transmembrane region" description="Helical" evidence="3">
    <location>
        <begin position="204"/>
        <end position="225"/>
    </location>
</feature>
<evidence type="ECO:0000313" key="6">
    <source>
        <dbReference type="Proteomes" id="UP000014174"/>
    </source>
</evidence>
<dbReference type="GO" id="GO:0008444">
    <property type="term" value="F:CDP-diacylglycerol-glycerol-3-phosphate 3-phosphatidyltransferase activity"/>
    <property type="evidence" value="ECO:0007669"/>
    <property type="project" value="UniProtKB-EC"/>
</dbReference>
<dbReference type="PROSITE" id="PS00379">
    <property type="entry name" value="CDP_ALCOHOL_P_TRANSF"/>
    <property type="match status" value="1"/>
</dbReference>
<dbReference type="GO" id="GO:0008654">
    <property type="term" value="P:phospholipid biosynthetic process"/>
    <property type="evidence" value="ECO:0007669"/>
    <property type="project" value="InterPro"/>
</dbReference>
<feature type="transmembrane region" description="Helical" evidence="3">
    <location>
        <begin position="64"/>
        <end position="81"/>
    </location>
</feature>
<keyword evidence="6" id="KW-1185">Reference proteome</keyword>
<dbReference type="RefSeq" id="WP_016197174.1">
    <property type="nucleotide sequence ID" value="NZ_AQPN01000141.1"/>
</dbReference>
<evidence type="ECO:0000256" key="2">
    <source>
        <dbReference type="RuleBase" id="RU003750"/>
    </source>
</evidence>
<dbReference type="EMBL" id="AQPN01000141">
    <property type="protein sequence ID" value="EOR92866.1"/>
    <property type="molecule type" value="Genomic_DNA"/>
</dbReference>
<feature type="transmembrane region" description="Helical" evidence="3">
    <location>
        <begin position="166"/>
        <end position="184"/>
    </location>
</feature>
<evidence type="ECO:0000259" key="4">
    <source>
        <dbReference type="Pfam" id="PF16117"/>
    </source>
</evidence>
<feature type="transmembrane region" description="Helical" evidence="3">
    <location>
        <begin position="33"/>
        <end position="52"/>
    </location>
</feature>
<evidence type="ECO:0000313" key="5">
    <source>
        <dbReference type="EMBL" id="EOR92866.1"/>
    </source>
</evidence>
<dbReference type="InterPro" id="IPR032269">
    <property type="entry name" value="DUF4833"/>
</dbReference>
<evidence type="ECO:0000256" key="1">
    <source>
        <dbReference type="ARBA" id="ARBA00022679"/>
    </source>
</evidence>
<reference evidence="5 6" key="1">
    <citation type="journal article" date="2013" name="Genome Announc.">
        <title>Draft Genome Sequence of Arcticibacter svalbardensis Strain MN12-7T, a Member of the Family Sphingobacteriaceae Isolated from an Arctic Soil Sample.</title>
        <authorList>
            <person name="Shivaji S."/>
            <person name="Ara S."/>
            <person name="Prasad S."/>
            <person name="Manasa B.P."/>
            <person name="Begum Z."/>
            <person name="Singh A."/>
            <person name="Kumar Pinnaka A."/>
        </authorList>
    </citation>
    <scope>NUCLEOTIDE SEQUENCE [LARGE SCALE GENOMIC DNA]</scope>
    <source>
        <strain evidence="5 6">MN12-7</strain>
    </source>
</reference>
<gene>
    <name evidence="5" type="ORF">ADIARSV_3954</name>
</gene>
<keyword evidence="1 2" id="KW-0808">Transferase</keyword>
<protein>
    <submittedName>
        <fullName evidence="5">CDP-diacylglycerol--glycerol-3-phosphate 3-phosphatidyltransferase</fullName>
        <ecNumber evidence="5">2.7.8.5</ecNumber>
    </submittedName>
</protein>
<keyword evidence="3" id="KW-0812">Transmembrane</keyword>
<comment type="similarity">
    <text evidence="2">Belongs to the CDP-alcohol phosphatidyltransferase class-I family.</text>
</comment>
<dbReference type="InterPro" id="IPR043130">
    <property type="entry name" value="CDP-OH_PTrfase_TM_dom"/>
</dbReference>
<proteinExistence type="inferred from homology"/>
<feature type="domain" description="DUF4833" evidence="4">
    <location>
        <begin position="286"/>
        <end position="423"/>
    </location>
</feature>
<name>R9GMD8_9SPHI</name>
<keyword evidence="3" id="KW-1133">Transmembrane helix</keyword>
<dbReference type="eggNOG" id="COG0558">
    <property type="taxonomic scope" value="Bacteria"/>
</dbReference>
<feature type="transmembrane region" description="Helical" evidence="3">
    <location>
        <begin position="246"/>
        <end position="265"/>
    </location>
</feature>
<dbReference type="AlphaFoldDB" id="R9GMD8"/>
<dbReference type="InterPro" id="IPR048254">
    <property type="entry name" value="CDP_ALCOHOL_P_TRANSF_CS"/>
</dbReference>
<dbReference type="STRING" id="1150600.ADIARSV_3954"/>
<accession>R9GMD8</accession>
<dbReference type="EC" id="2.7.8.5" evidence="5"/>